<sequence>MWHQTEPLHALFWYAPEVFAEAEGLGYKVDVRWPSYFAWRAAPLGAAGTALVSAAFYSFSPRMVAEHVPAAWAVAPPERVLEARVRAVDRMYRALLGDGVASPEVVEAAELARTAAEAASTAGRPIAAANADLPWPDEPHVALWHAIGILREQRGDGHVAALLTAGLDPVEALVSFAAVGAAPVETFASRGWTDAEWAAGRERLMSRGLVNADGIATDAGRELRDEVERTTDELAEAPWRELGADGCARLSELTMPILVKVLETGLMPASNTLGIGKIAPPPPR</sequence>
<dbReference type="EMBL" id="JBHTGP010000003">
    <property type="protein sequence ID" value="MFD0684234.1"/>
    <property type="molecule type" value="Genomic_DNA"/>
</dbReference>
<dbReference type="InterPro" id="IPR054058">
    <property type="entry name" value="HTH_67"/>
</dbReference>
<protein>
    <recommendedName>
        <fullName evidence="3">SalK</fullName>
    </recommendedName>
</protein>
<dbReference type="Proteomes" id="UP001597063">
    <property type="component" value="Unassembled WGS sequence"/>
</dbReference>
<name>A0ABW2XCR5_9ACTN</name>
<gene>
    <name evidence="1" type="ORF">ACFQZM_06990</name>
</gene>
<keyword evidence="2" id="KW-1185">Reference proteome</keyword>
<comment type="caution">
    <text evidence="1">The sequence shown here is derived from an EMBL/GenBank/DDBJ whole genome shotgun (WGS) entry which is preliminary data.</text>
</comment>
<evidence type="ECO:0000313" key="2">
    <source>
        <dbReference type="Proteomes" id="UP001597063"/>
    </source>
</evidence>
<proteinExistence type="predicted"/>
<dbReference type="Pfam" id="PF21863">
    <property type="entry name" value="HTH_67"/>
    <property type="match status" value="1"/>
</dbReference>
<organism evidence="1 2">
    <name type="scientific">Actinomadura fibrosa</name>
    <dbReference type="NCBI Taxonomy" id="111802"/>
    <lineage>
        <taxon>Bacteria</taxon>
        <taxon>Bacillati</taxon>
        <taxon>Actinomycetota</taxon>
        <taxon>Actinomycetes</taxon>
        <taxon>Streptosporangiales</taxon>
        <taxon>Thermomonosporaceae</taxon>
        <taxon>Actinomadura</taxon>
    </lineage>
</organism>
<evidence type="ECO:0008006" key="3">
    <source>
        <dbReference type="Google" id="ProtNLM"/>
    </source>
</evidence>
<dbReference type="RefSeq" id="WP_242619361.1">
    <property type="nucleotide sequence ID" value="NZ_CAACUY010000073.1"/>
</dbReference>
<evidence type="ECO:0000313" key="1">
    <source>
        <dbReference type="EMBL" id="MFD0684234.1"/>
    </source>
</evidence>
<reference evidence="2" key="1">
    <citation type="journal article" date="2019" name="Int. J. Syst. Evol. Microbiol.">
        <title>The Global Catalogue of Microorganisms (GCM) 10K type strain sequencing project: providing services to taxonomists for standard genome sequencing and annotation.</title>
        <authorList>
            <consortium name="The Broad Institute Genomics Platform"/>
            <consortium name="The Broad Institute Genome Sequencing Center for Infectious Disease"/>
            <person name="Wu L."/>
            <person name="Ma J."/>
        </authorList>
    </citation>
    <scope>NUCLEOTIDE SEQUENCE [LARGE SCALE GENOMIC DNA]</scope>
    <source>
        <strain evidence="2">JCM 9371</strain>
    </source>
</reference>
<accession>A0ABW2XCR5</accession>
<dbReference type="NCBIfam" id="NF047719">
    <property type="entry name" value="SCO6745_fam_HTH"/>
    <property type="match status" value="1"/>
</dbReference>